<keyword evidence="1" id="KW-0472">Membrane</keyword>
<name>C5A5C2_THEGJ</name>
<keyword evidence="3" id="KW-1185">Reference proteome</keyword>
<evidence type="ECO:0000256" key="1">
    <source>
        <dbReference type="SAM" id="Phobius"/>
    </source>
</evidence>
<feature type="transmembrane region" description="Helical" evidence="1">
    <location>
        <begin position="299"/>
        <end position="317"/>
    </location>
</feature>
<organism evidence="2 3">
    <name type="scientific">Thermococcus gammatolerans (strain DSM 15229 / JCM 11827 / EJ3)</name>
    <dbReference type="NCBI Taxonomy" id="593117"/>
    <lineage>
        <taxon>Archaea</taxon>
        <taxon>Methanobacteriati</taxon>
        <taxon>Methanobacteriota</taxon>
        <taxon>Thermococci</taxon>
        <taxon>Thermococcales</taxon>
        <taxon>Thermococcaceae</taxon>
        <taxon>Thermococcus</taxon>
    </lineage>
</organism>
<dbReference type="PATRIC" id="fig|593117.10.peg.926"/>
<dbReference type="RefSeq" id="WP_015858548.1">
    <property type="nucleotide sequence ID" value="NC_012804.1"/>
</dbReference>
<dbReference type="PaxDb" id="593117-TGAM_0932"/>
<dbReference type="STRING" id="593117.TGAM_0932"/>
<dbReference type="Proteomes" id="UP000001488">
    <property type="component" value="Chromosome"/>
</dbReference>
<feature type="transmembrane region" description="Helical" evidence="1">
    <location>
        <begin position="157"/>
        <end position="175"/>
    </location>
</feature>
<dbReference type="EMBL" id="CP001398">
    <property type="protein sequence ID" value="ACS33434.1"/>
    <property type="molecule type" value="Genomic_DNA"/>
</dbReference>
<dbReference type="HOGENOM" id="CLU_712939_0_0_2"/>
<accession>C5A5C2</accession>
<feature type="transmembrane region" description="Helical" evidence="1">
    <location>
        <begin position="195"/>
        <end position="218"/>
    </location>
</feature>
<dbReference type="KEGG" id="tga:TGAM_0932"/>
<reference evidence="2 3" key="1">
    <citation type="journal article" date="2007" name="Genome Biol.">
        <title>Genome analysis and genome-wide proteomics of Thermococcus gammatolerans, the most radioresistant organism known amongst the Archaea.</title>
        <authorList>
            <person name="Zivanovic Y."/>
            <person name="Armengaud J."/>
            <person name="Lagorce A."/>
            <person name="Leplat C."/>
            <person name="Guerin P."/>
            <person name="Dutertre M."/>
            <person name="Anthouard V."/>
            <person name="Forterre P."/>
            <person name="Wincker P."/>
            <person name="Confalonieri F."/>
        </authorList>
    </citation>
    <scope>NUCLEOTIDE SEQUENCE [LARGE SCALE GENOMIC DNA]</scope>
    <source>
        <strain evidence="3">DSM 15229 / JCM 11827 / EJ3</strain>
    </source>
</reference>
<proteinExistence type="predicted"/>
<dbReference type="OrthoDB" id="385156at2157"/>
<gene>
    <name evidence="2" type="ordered locus">TGAM_0932</name>
</gene>
<protein>
    <submittedName>
        <fullName evidence="2">Uncharacterized protein</fullName>
    </submittedName>
</protein>
<dbReference type="eggNOG" id="arCOG09530">
    <property type="taxonomic scope" value="Archaea"/>
</dbReference>
<evidence type="ECO:0000313" key="2">
    <source>
        <dbReference type="EMBL" id="ACS33434.1"/>
    </source>
</evidence>
<keyword evidence="1" id="KW-0812">Transmembrane</keyword>
<evidence type="ECO:0000313" key="3">
    <source>
        <dbReference type="Proteomes" id="UP000001488"/>
    </source>
</evidence>
<dbReference type="GeneID" id="7986889"/>
<feature type="transmembrane region" description="Helical" evidence="1">
    <location>
        <begin position="345"/>
        <end position="361"/>
    </location>
</feature>
<feature type="transmembrane region" description="Helical" evidence="1">
    <location>
        <begin position="230"/>
        <end position="252"/>
    </location>
</feature>
<sequence length="387" mass="44286">MRRSPFVVVILLLMLIPLVAGATLECPSKAPADKVICRLEGNGTGKLYLKSVDGVPAEDYTIIIEHNSRDVVSSSNFHDTFEFPAEVFLWANNALENIVGFYVGSIPSWLLMNKEHTFVFELVMENGSRETFEKKIFLVTNPNWGGLKEDLVDSLRGAFILWIILSVFWGIAEWWRSRDFMRFIEITRLSLSSTALLIVAMFSLFNFRPVTFGIPYYYFGHEDKLWGDIVVWWGIWALTTLVPLYIFTYLRVAPDLRRMTHQELLSELRKQKLTDCSGLAWFIAPLALVSGAIDSKIEILPLISLVVVLAMFTHYILETLLKPEGVLFINLVIAGFLALKYRPDFAFVALLVILLFAVYVIQKKCLKRFTTEKERLIAEIEERVAKI</sequence>
<keyword evidence="1" id="KW-1133">Transmembrane helix</keyword>
<dbReference type="AlphaFoldDB" id="C5A5C2"/>